<reference evidence="1 2" key="1">
    <citation type="submission" date="2013-12" db="EMBL/GenBank/DDBJ databases">
        <title>Draft genome of the parsitic nematode Ancylostoma duodenale.</title>
        <authorList>
            <person name="Mitreva M."/>
        </authorList>
    </citation>
    <scope>NUCLEOTIDE SEQUENCE [LARGE SCALE GENOMIC DNA]</scope>
    <source>
        <strain evidence="1 2">Zhejiang</strain>
    </source>
</reference>
<dbReference type="GO" id="GO:0019825">
    <property type="term" value="F:oxygen binding"/>
    <property type="evidence" value="ECO:0007669"/>
    <property type="project" value="InterPro"/>
</dbReference>
<dbReference type="SUPFAM" id="SSF46458">
    <property type="entry name" value="Globin-like"/>
    <property type="match status" value="1"/>
</dbReference>
<proteinExistence type="predicted"/>
<keyword evidence="2" id="KW-1185">Reference proteome</keyword>
<dbReference type="InterPro" id="IPR012292">
    <property type="entry name" value="Globin/Proto"/>
</dbReference>
<sequence>MDRLTVPQSASAHALSKLQMDWYPFTNEEKEVLLHSWKVLEPHKQALGCDIYEMIFNQLQRIGVEALKAQKHL</sequence>
<dbReference type="GO" id="GO:0020037">
    <property type="term" value="F:heme binding"/>
    <property type="evidence" value="ECO:0007669"/>
    <property type="project" value="InterPro"/>
</dbReference>
<gene>
    <name evidence="1" type="ORF">ANCDUO_18086</name>
</gene>
<dbReference type="OrthoDB" id="436496at2759"/>
<evidence type="ECO:0000313" key="1">
    <source>
        <dbReference type="EMBL" id="KIH51821.1"/>
    </source>
</evidence>
<protein>
    <recommendedName>
        <fullName evidence="3">Globin family profile domain-containing protein</fullName>
    </recommendedName>
</protein>
<dbReference type="InterPro" id="IPR009050">
    <property type="entry name" value="Globin-like_sf"/>
</dbReference>
<dbReference type="Proteomes" id="UP000054047">
    <property type="component" value="Unassembled WGS sequence"/>
</dbReference>
<organism evidence="1 2">
    <name type="scientific">Ancylostoma duodenale</name>
    <dbReference type="NCBI Taxonomy" id="51022"/>
    <lineage>
        <taxon>Eukaryota</taxon>
        <taxon>Metazoa</taxon>
        <taxon>Ecdysozoa</taxon>
        <taxon>Nematoda</taxon>
        <taxon>Chromadorea</taxon>
        <taxon>Rhabditida</taxon>
        <taxon>Rhabditina</taxon>
        <taxon>Rhabditomorpha</taxon>
        <taxon>Strongyloidea</taxon>
        <taxon>Ancylostomatidae</taxon>
        <taxon>Ancylostomatinae</taxon>
        <taxon>Ancylostoma</taxon>
    </lineage>
</organism>
<accession>A0A0C2G463</accession>
<evidence type="ECO:0000313" key="2">
    <source>
        <dbReference type="Proteomes" id="UP000054047"/>
    </source>
</evidence>
<name>A0A0C2G463_9BILA</name>
<evidence type="ECO:0008006" key="3">
    <source>
        <dbReference type="Google" id="ProtNLM"/>
    </source>
</evidence>
<dbReference type="EMBL" id="KN745336">
    <property type="protein sequence ID" value="KIH51821.1"/>
    <property type="molecule type" value="Genomic_DNA"/>
</dbReference>
<dbReference type="Gene3D" id="1.10.490.10">
    <property type="entry name" value="Globins"/>
    <property type="match status" value="1"/>
</dbReference>
<feature type="non-terminal residue" evidence="1">
    <location>
        <position position="73"/>
    </location>
</feature>
<dbReference type="AlphaFoldDB" id="A0A0C2G463"/>